<evidence type="ECO:0000313" key="2">
    <source>
        <dbReference type="Proteomes" id="UP000266673"/>
    </source>
</evidence>
<name>A0A397W922_9GLOM</name>
<organism evidence="1 2">
    <name type="scientific">Gigaspora rosea</name>
    <dbReference type="NCBI Taxonomy" id="44941"/>
    <lineage>
        <taxon>Eukaryota</taxon>
        <taxon>Fungi</taxon>
        <taxon>Fungi incertae sedis</taxon>
        <taxon>Mucoromycota</taxon>
        <taxon>Glomeromycotina</taxon>
        <taxon>Glomeromycetes</taxon>
        <taxon>Diversisporales</taxon>
        <taxon>Gigasporaceae</taxon>
        <taxon>Gigaspora</taxon>
    </lineage>
</organism>
<evidence type="ECO:0000313" key="1">
    <source>
        <dbReference type="EMBL" id="RIB30127.1"/>
    </source>
</evidence>
<dbReference type="OrthoDB" id="5330842at2759"/>
<dbReference type="EMBL" id="QKWP01000020">
    <property type="protein sequence ID" value="RIB30127.1"/>
    <property type="molecule type" value="Genomic_DNA"/>
</dbReference>
<accession>A0A397W922</accession>
<dbReference type="AlphaFoldDB" id="A0A397W922"/>
<reference evidence="1 2" key="1">
    <citation type="submission" date="2018-06" db="EMBL/GenBank/DDBJ databases">
        <title>Comparative genomics reveals the genomic features of Rhizophagus irregularis, R. cerebriforme, R. diaphanum and Gigaspora rosea, and their symbiotic lifestyle signature.</title>
        <authorList>
            <person name="Morin E."/>
            <person name="San Clemente H."/>
            <person name="Chen E.C.H."/>
            <person name="De La Providencia I."/>
            <person name="Hainaut M."/>
            <person name="Kuo A."/>
            <person name="Kohler A."/>
            <person name="Murat C."/>
            <person name="Tang N."/>
            <person name="Roy S."/>
            <person name="Loubradou J."/>
            <person name="Henrissat B."/>
            <person name="Grigoriev I.V."/>
            <person name="Corradi N."/>
            <person name="Roux C."/>
            <person name="Martin F.M."/>
        </authorList>
    </citation>
    <scope>NUCLEOTIDE SEQUENCE [LARGE SCALE GENOMIC DNA]</scope>
    <source>
        <strain evidence="1 2">DAOM 194757</strain>
    </source>
</reference>
<sequence>MAPNQKKSADSEYAAFEFHTKKISIVGIGRDILDKIHKFPFPVQQMLGAKACAVEGRIEKGKPATGLTSLDCSCLFYHFYLLLCRYIFHEHMYSITKLLTTSAWRRFLQMFQECGFEVYIRREIVKVDAPEKTKAERASDNQRKVCYK</sequence>
<proteinExistence type="predicted"/>
<comment type="caution">
    <text evidence="1">The sequence shown here is derived from an EMBL/GenBank/DDBJ whole genome shotgun (WGS) entry which is preliminary data.</text>
</comment>
<protein>
    <submittedName>
        <fullName evidence="1">Uncharacterized protein</fullName>
    </submittedName>
</protein>
<gene>
    <name evidence="1" type="ORF">C2G38_2027081</name>
</gene>
<dbReference type="Proteomes" id="UP000266673">
    <property type="component" value="Unassembled WGS sequence"/>
</dbReference>
<keyword evidence="2" id="KW-1185">Reference proteome</keyword>